<dbReference type="PANTHER" id="PTHR46026">
    <property type="entry name" value="RHO-TYPE GUANINE NUCLEOTIDE EXCHANGE FACTOR, ISOFORM F"/>
    <property type="match status" value="1"/>
</dbReference>
<comment type="caution">
    <text evidence="4">The sequence shown here is derived from an EMBL/GenBank/DDBJ whole genome shotgun (WGS) entry which is preliminary data.</text>
</comment>
<evidence type="ECO:0000256" key="1">
    <source>
        <dbReference type="ARBA" id="ARBA00022443"/>
    </source>
</evidence>
<name>A0ABQ9JRI9_9CUCU</name>
<dbReference type="SUPFAM" id="SSF50044">
    <property type="entry name" value="SH3-domain"/>
    <property type="match status" value="1"/>
</dbReference>
<dbReference type="InterPro" id="IPR001452">
    <property type="entry name" value="SH3_domain"/>
</dbReference>
<sequence>DINGITMANEPAVVQAIYSFKGSNNDELCFKKGDIITVTQKDEGWWEDYTGCPEKTMTIFKG</sequence>
<keyword evidence="1 2" id="KW-0728">SH3 domain</keyword>
<keyword evidence="5" id="KW-1185">Reference proteome</keyword>
<feature type="non-terminal residue" evidence="4">
    <location>
        <position position="1"/>
    </location>
</feature>
<dbReference type="Pfam" id="PF00018">
    <property type="entry name" value="SH3_1"/>
    <property type="match status" value="1"/>
</dbReference>
<protein>
    <recommendedName>
        <fullName evidence="3">SH3 domain-containing protein</fullName>
    </recommendedName>
</protein>
<evidence type="ECO:0000256" key="2">
    <source>
        <dbReference type="PROSITE-ProRule" id="PRU00192"/>
    </source>
</evidence>
<evidence type="ECO:0000313" key="4">
    <source>
        <dbReference type="EMBL" id="KAJ8980884.1"/>
    </source>
</evidence>
<dbReference type="EMBL" id="JAPWTJ010000224">
    <property type="protein sequence ID" value="KAJ8980884.1"/>
    <property type="molecule type" value="Genomic_DNA"/>
</dbReference>
<feature type="domain" description="SH3" evidence="3">
    <location>
        <begin position="9"/>
        <end position="62"/>
    </location>
</feature>
<reference evidence="4" key="1">
    <citation type="journal article" date="2023" name="Insect Mol. Biol.">
        <title>Genome sequencing provides insights into the evolution of gene families encoding plant cell wall-degrading enzymes in longhorned beetles.</title>
        <authorList>
            <person name="Shin N.R."/>
            <person name="Okamura Y."/>
            <person name="Kirsch R."/>
            <person name="Pauchet Y."/>
        </authorList>
    </citation>
    <scope>NUCLEOTIDE SEQUENCE</scope>
    <source>
        <strain evidence="4">MMC_N1</strain>
    </source>
</reference>
<dbReference type="SMART" id="SM00326">
    <property type="entry name" value="SH3"/>
    <property type="match status" value="1"/>
</dbReference>
<dbReference type="PANTHER" id="PTHR46026:SF1">
    <property type="entry name" value="RHO-TYPE GUANINE NUCLEOTIDE EXCHANGE FACTOR, ISOFORM F"/>
    <property type="match status" value="1"/>
</dbReference>
<dbReference type="PROSITE" id="PS50002">
    <property type="entry name" value="SH3"/>
    <property type="match status" value="1"/>
</dbReference>
<proteinExistence type="predicted"/>
<organism evidence="4 5">
    <name type="scientific">Molorchus minor</name>
    <dbReference type="NCBI Taxonomy" id="1323400"/>
    <lineage>
        <taxon>Eukaryota</taxon>
        <taxon>Metazoa</taxon>
        <taxon>Ecdysozoa</taxon>
        <taxon>Arthropoda</taxon>
        <taxon>Hexapoda</taxon>
        <taxon>Insecta</taxon>
        <taxon>Pterygota</taxon>
        <taxon>Neoptera</taxon>
        <taxon>Endopterygota</taxon>
        <taxon>Coleoptera</taxon>
        <taxon>Polyphaga</taxon>
        <taxon>Cucujiformia</taxon>
        <taxon>Chrysomeloidea</taxon>
        <taxon>Cerambycidae</taxon>
        <taxon>Lamiinae</taxon>
        <taxon>Monochamini</taxon>
        <taxon>Molorchus</taxon>
    </lineage>
</organism>
<dbReference type="InterPro" id="IPR036028">
    <property type="entry name" value="SH3-like_dom_sf"/>
</dbReference>
<gene>
    <name evidence="4" type="ORF">NQ317_011267</name>
</gene>
<dbReference type="Gene3D" id="2.30.30.40">
    <property type="entry name" value="SH3 Domains"/>
    <property type="match status" value="1"/>
</dbReference>
<dbReference type="Proteomes" id="UP001162164">
    <property type="component" value="Unassembled WGS sequence"/>
</dbReference>
<accession>A0ABQ9JRI9</accession>
<dbReference type="PRINTS" id="PR00452">
    <property type="entry name" value="SH3DOMAIN"/>
</dbReference>
<evidence type="ECO:0000313" key="5">
    <source>
        <dbReference type="Proteomes" id="UP001162164"/>
    </source>
</evidence>
<evidence type="ECO:0000259" key="3">
    <source>
        <dbReference type="PROSITE" id="PS50002"/>
    </source>
</evidence>